<keyword evidence="2" id="KW-0472">Membrane</keyword>
<dbReference type="Proteomes" id="UP000598146">
    <property type="component" value="Unassembled WGS sequence"/>
</dbReference>
<gene>
    <name evidence="3" type="ORF">I4J89_37990</name>
</gene>
<sequence>MVVIAVALSPLVLAAAGEAVNLDWQHMSDIGQAYGAAAAVFSALAFTAVAVSIAYQARAVNQQHFQAVRGFQWELLNMVADEVTPTTHGSRGSSMRSTARLWRQGRRLNPQ</sequence>
<proteinExistence type="predicted"/>
<dbReference type="Pfam" id="PF19560">
    <property type="entry name" value="DUF6082"/>
    <property type="match status" value="1"/>
</dbReference>
<accession>A0A931G3S3</accession>
<keyword evidence="4" id="KW-1185">Reference proteome</keyword>
<dbReference type="InterPro" id="IPR045728">
    <property type="entry name" value="DUF6082"/>
</dbReference>
<keyword evidence="2" id="KW-0812">Transmembrane</keyword>
<evidence type="ECO:0000256" key="1">
    <source>
        <dbReference type="SAM" id="MobiDB-lite"/>
    </source>
</evidence>
<feature type="compositionally biased region" description="Polar residues" evidence="1">
    <location>
        <begin position="84"/>
        <end position="97"/>
    </location>
</feature>
<dbReference type="RefSeq" id="WP_196419034.1">
    <property type="nucleotide sequence ID" value="NZ_JADQTO010000026.1"/>
</dbReference>
<keyword evidence="2" id="KW-1133">Transmembrane helix</keyword>
<dbReference type="EMBL" id="JADQTO010000026">
    <property type="protein sequence ID" value="MBG0567256.1"/>
    <property type="molecule type" value="Genomic_DNA"/>
</dbReference>
<feature type="region of interest" description="Disordered" evidence="1">
    <location>
        <begin position="84"/>
        <end position="111"/>
    </location>
</feature>
<evidence type="ECO:0000256" key="2">
    <source>
        <dbReference type="SAM" id="Phobius"/>
    </source>
</evidence>
<evidence type="ECO:0000313" key="4">
    <source>
        <dbReference type="Proteomes" id="UP000598146"/>
    </source>
</evidence>
<reference evidence="3" key="1">
    <citation type="submission" date="2020-11" db="EMBL/GenBank/DDBJ databases">
        <title>Isolation and identification of active actinomycetes.</title>
        <authorList>
            <person name="Sun X."/>
        </authorList>
    </citation>
    <scope>NUCLEOTIDE SEQUENCE</scope>
    <source>
        <strain evidence="3">NEAU-A11</strain>
    </source>
</reference>
<name>A0A931G3S3_9ACTN</name>
<protein>
    <submittedName>
        <fullName evidence="3">Uncharacterized protein</fullName>
    </submittedName>
</protein>
<feature type="transmembrane region" description="Helical" evidence="2">
    <location>
        <begin position="33"/>
        <end position="55"/>
    </location>
</feature>
<evidence type="ECO:0000313" key="3">
    <source>
        <dbReference type="EMBL" id="MBG0567256.1"/>
    </source>
</evidence>
<comment type="caution">
    <text evidence="3">The sequence shown here is derived from an EMBL/GenBank/DDBJ whole genome shotgun (WGS) entry which is preliminary data.</text>
</comment>
<dbReference type="AlphaFoldDB" id="A0A931G3S3"/>
<organism evidence="3 4">
    <name type="scientific">Actinoplanes aureus</name>
    <dbReference type="NCBI Taxonomy" id="2792083"/>
    <lineage>
        <taxon>Bacteria</taxon>
        <taxon>Bacillati</taxon>
        <taxon>Actinomycetota</taxon>
        <taxon>Actinomycetes</taxon>
        <taxon>Micromonosporales</taxon>
        <taxon>Micromonosporaceae</taxon>
        <taxon>Actinoplanes</taxon>
    </lineage>
</organism>